<dbReference type="Gene3D" id="3.90.1150.10">
    <property type="entry name" value="Aspartate Aminotransferase, domain 1"/>
    <property type="match status" value="1"/>
</dbReference>
<dbReference type="InterPro" id="IPR015422">
    <property type="entry name" value="PyrdxlP-dep_Trfase_small"/>
</dbReference>
<dbReference type="EC" id="4.4.1.8" evidence="8"/>
<evidence type="ECO:0000256" key="7">
    <source>
        <dbReference type="RuleBase" id="RU362118"/>
    </source>
</evidence>
<dbReference type="PANTHER" id="PTHR43500:SF1">
    <property type="entry name" value="CYSTATHIONINE BETA-LYASE-RELATED"/>
    <property type="match status" value="1"/>
</dbReference>
<dbReference type="GO" id="GO:0030170">
    <property type="term" value="F:pyridoxal phosphate binding"/>
    <property type="evidence" value="ECO:0007669"/>
    <property type="project" value="InterPro"/>
</dbReference>
<evidence type="ECO:0000313" key="8">
    <source>
        <dbReference type="EMBL" id="POF64196.1"/>
    </source>
</evidence>
<reference evidence="8 9" key="1">
    <citation type="submission" date="2018-01" db="EMBL/GenBank/DDBJ databases">
        <title>Draft Genome Sequence of Komagataeibacter maltaceti LMG 1529, a Vinegar Producing Acetic Acid Bacterium Isolated from Malt Vinegar Brewery Acetifiers.</title>
        <authorList>
            <person name="Zhang Q."/>
            <person name="Hollensteiner J."/>
            <person name="Poehlein A."/>
            <person name="Daniel R."/>
        </authorList>
    </citation>
    <scope>NUCLEOTIDE SEQUENCE [LARGE SCALE GENOMIC DNA]</scope>
    <source>
        <strain evidence="8 9">LMG 1529</strain>
    </source>
</reference>
<comment type="cofactor">
    <cofactor evidence="1 7">
        <name>pyridoxal 5'-phosphate</name>
        <dbReference type="ChEBI" id="CHEBI:597326"/>
    </cofactor>
</comment>
<dbReference type="InterPro" id="IPR015424">
    <property type="entry name" value="PyrdxlP-dep_Trfase"/>
</dbReference>
<gene>
    <name evidence="8" type="primary">metC</name>
    <name evidence="8" type="ORF">KMAL_00900</name>
</gene>
<evidence type="ECO:0000256" key="6">
    <source>
        <dbReference type="PIRSR" id="PIRSR001434-2"/>
    </source>
</evidence>
<dbReference type="InterPro" id="IPR006233">
    <property type="entry name" value="Cys_b_lyase_bac"/>
</dbReference>
<dbReference type="FunFam" id="3.40.640.10:FF:000046">
    <property type="entry name" value="Cystathionine gamma-lyase"/>
    <property type="match status" value="1"/>
</dbReference>
<evidence type="ECO:0000256" key="2">
    <source>
        <dbReference type="ARBA" id="ARBA00009077"/>
    </source>
</evidence>
<dbReference type="Pfam" id="PF01053">
    <property type="entry name" value="Cys_Met_Meta_PP"/>
    <property type="match status" value="1"/>
</dbReference>
<dbReference type="GO" id="GO:0019346">
    <property type="term" value="P:transsulfuration"/>
    <property type="evidence" value="ECO:0007669"/>
    <property type="project" value="InterPro"/>
</dbReference>
<dbReference type="Proteomes" id="UP000237344">
    <property type="component" value="Unassembled WGS sequence"/>
</dbReference>
<dbReference type="PIRSF" id="PIRSF001434">
    <property type="entry name" value="CGS"/>
    <property type="match status" value="1"/>
</dbReference>
<proteinExistence type="inferred from homology"/>
<dbReference type="NCBIfam" id="TIGR01324">
    <property type="entry name" value="cysta_beta_ly_B"/>
    <property type="match status" value="1"/>
</dbReference>
<dbReference type="GO" id="GO:0047804">
    <property type="term" value="F:cysteine-S-conjugate beta-lyase activity"/>
    <property type="evidence" value="ECO:0007669"/>
    <property type="project" value="InterPro"/>
</dbReference>
<keyword evidence="4 8" id="KW-0456">Lyase</keyword>
<evidence type="ECO:0000256" key="4">
    <source>
        <dbReference type="ARBA" id="ARBA00023239"/>
    </source>
</evidence>
<accession>A0A2S3W5N7</accession>
<dbReference type="InterPro" id="IPR015421">
    <property type="entry name" value="PyrdxlP-dep_Trfase_major"/>
</dbReference>
<evidence type="ECO:0000313" key="9">
    <source>
        <dbReference type="Proteomes" id="UP000237344"/>
    </source>
</evidence>
<protein>
    <submittedName>
        <fullName evidence="8">Cystathionine beta-lyase</fullName>
        <ecNumber evidence="8">4.4.1.8</ecNumber>
    </submittedName>
</protein>
<dbReference type="Gene3D" id="3.40.640.10">
    <property type="entry name" value="Type I PLP-dependent aspartate aminotransferase-like (Major domain)"/>
    <property type="match status" value="1"/>
</dbReference>
<keyword evidence="3 6" id="KW-0663">Pyridoxal phosphate</keyword>
<feature type="modified residue" description="N6-(pyridoxal phosphate)lysine" evidence="6">
    <location>
        <position position="233"/>
    </location>
</feature>
<comment type="caution">
    <text evidence="8">The sequence shown here is derived from an EMBL/GenBank/DDBJ whole genome shotgun (WGS) entry which is preliminary data.</text>
</comment>
<dbReference type="InterPro" id="IPR000277">
    <property type="entry name" value="Cys/Met-Metab_PyrdxlP-dep_enz"/>
</dbReference>
<evidence type="ECO:0000256" key="3">
    <source>
        <dbReference type="ARBA" id="ARBA00022898"/>
    </source>
</evidence>
<dbReference type="SUPFAM" id="SSF53383">
    <property type="entry name" value="PLP-dependent transferases"/>
    <property type="match status" value="1"/>
</dbReference>
<dbReference type="GO" id="GO:0019450">
    <property type="term" value="P:L-cysteine catabolic process to pyruvate"/>
    <property type="evidence" value="ECO:0007669"/>
    <property type="project" value="TreeGrafter"/>
</dbReference>
<dbReference type="PANTHER" id="PTHR43500">
    <property type="entry name" value="CYSTATHIONINE BETA-LYASE-RELATED"/>
    <property type="match status" value="1"/>
</dbReference>
<dbReference type="EMBL" id="POTC01000001">
    <property type="protein sequence ID" value="POF64196.1"/>
    <property type="molecule type" value="Genomic_DNA"/>
</dbReference>
<name>A0A2S3W5N7_9PROT</name>
<organism evidence="8 9">
    <name type="scientific">Novacetimonas maltaceti</name>
    <dbReference type="NCBI Taxonomy" id="1203393"/>
    <lineage>
        <taxon>Bacteria</taxon>
        <taxon>Pseudomonadati</taxon>
        <taxon>Pseudomonadota</taxon>
        <taxon>Alphaproteobacteria</taxon>
        <taxon>Acetobacterales</taxon>
        <taxon>Acetobacteraceae</taxon>
        <taxon>Novacetimonas</taxon>
    </lineage>
</organism>
<comment type="similarity">
    <text evidence="2 7">Belongs to the trans-sulfuration enzymes family.</text>
</comment>
<keyword evidence="9" id="KW-1185">Reference proteome</keyword>
<evidence type="ECO:0000256" key="5">
    <source>
        <dbReference type="ARBA" id="ARBA00047517"/>
    </source>
</evidence>
<dbReference type="AlphaFoldDB" id="A0A2S3W5N7"/>
<comment type="catalytic activity">
    <reaction evidence="5">
        <text>L,L-cystathionine + H2O = L-homocysteine + pyruvate + NH4(+)</text>
        <dbReference type="Rhea" id="RHEA:13965"/>
        <dbReference type="ChEBI" id="CHEBI:15361"/>
        <dbReference type="ChEBI" id="CHEBI:15377"/>
        <dbReference type="ChEBI" id="CHEBI:28938"/>
        <dbReference type="ChEBI" id="CHEBI:58161"/>
        <dbReference type="ChEBI" id="CHEBI:58199"/>
    </reaction>
</comment>
<evidence type="ECO:0000256" key="1">
    <source>
        <dbReference type="ARBA" id="ARBA00001933"/>
    </source>
</evidence>
<sequence>MTHRKLAKEETQMDHENLRHAVSRGWREMASLAVRVARDVPHDGQGVFVNPAVARGSTVLFSSLEAMEAAGHKRYGDELIYGAMGTPLQYRLEQAIATIEGATHTQIAPSGLAACMLPLLAFLDAGSHCLMSDSVYGPTRRFAEKVLRRFGVDISYFPPCASEEELRRLCRAETAAILTESPGSHSFEVQDIPMLARVAHGHGARLIVDNTWGIGIFQPFRHGADVSIQALTKYPAGHADTVIGAVSVGNEADWRLLRDTAIQSGQVASPDDCALTLRGIRTLPVRQERQSQSAIDVAVWLQSRPEVSRVLHPALPSCPGHAFWKRDFSGASSLFGVILRPDFTLPQMERMIDSLRMFGIGASWGGYESLVLPTTRGITRSCDSVTQTGPTFRIHIGLEDTQDLIADLAQALDGLAHGEG</sequence>